<protein>
    <submittedName>
        <fullName evidence="1">Uncharacterized protein</fullName>
    </submittedName>
</protein>
<dbReference type="Proteomes" id="UP001497535">
    <property type="component" value="Unassembled WGS sequence"/>
</dbReference>
<organism evidence="1 2">
    <name type="scientific">Meloidogyne enterolobii</name>
    <name type="common">Root-knot nematode worm</name>
    <name type="synonym">Meloidogyne mayaguensis</name>
    <dbReference type="NCBI Taxonomy" id="390850"/>
    <lineage>
        <taxon>Eukaryota</taxon>
        <taxon>Metazoa</taxon>
        <taxon>Ecdysozoa</taxon>
        <taxon>Nematoda</taxon>
        <taxon>Chromadorea</taxon>
        <taxon>Rhabditida</taxon>
        <taxon>Tylenchina</taxon>
        <taxon>Tylenchomorpha</taxon>
        <taxon>Tylenchoidea</taxon>
        <taxon>Meloidogynidae</taxon>
        <taxon>Meloidogyninae</taxon>
        <taxon>Meloidogyne</taxon>
    </lineage>
</organism>
<proteinExistence type="predicted"/>
<reference evidence="1" key="1">
    <citation type="submission" date="2023-11" db="EMBL/GenBank/DDBJ databases">
        <authorList>
            <person name="Poullet M."/>
        </authorList>
    </citation>
    <scope>NUCLEOTIDE SEQUENCE</scope>
    <source>
        <strain evidence="1">E1834</strain>
    </source>
</reference>
<accession>A0ACB0ZSQ2</accession>
<name>A0ACB0ZSQ2_MELEN</name>
<sequence length="70" mass="8099">MIGSKLIAKTTTLNGQESRTYFMYFALELGGKDLNSYFEEETKKRDVNKEELLIKIARGAALSIKQFHRR</sequence>
<evidence type="ECO:0000313" key="1">
    <source>
        <dbReference type="EMBL" id="CAK5081040.1"/>
    </source>
</evidence>
<gene>
    <name evidence="1" type="ORF">MENTE1834_LOCUS28254</name>
</gene>
<keyword evidence="2" id="KW-1185">Reference proteome</keyword>
<evidence type="ECO:0000313" key="2">
    <source>
        <dbReference type="Proteomes" id="UP001497535"/>
    </source>
</evidence>
<comment type="caution">
    <text evidence="1">The sequence shown here is derived from an EMBL/GenBank/DDBJ whole genome shotgun (WGS) entry which is preliminary data.</text>
</comment>
<dbReference type="EMBL" id="CAVMJV010000043">
    <property type="protein sequence ID" value="CAK5081040.1"/>
    <property type="molecule type" value="Genomic_DNA"/>
</dbReference>